<keyword evidence="2" id="KW-1185">Reference proteome</keyword>
<sequence length="180" mass="21085">MITVQHRFIDHQINSTTETLIIGTFNPETADNDAEFFYGRSRNYLWRLLPTAFGKADLKGASKQKKLDFIREHKIDLTDLIEEIQVEEGQEANYYDGYIDNTVTRWKNIISLIDTLPNLKRVCFTRKTFSDIPNMKKQLSEIQKHCNNKGIAFQALTTPARFYREDKQTEWTNFLLNGNK</sequence>
<gene>
    <name evidence="1" type="ORF">DFO77_11392</name>
</gene>
<proteinExistence type="predicted"/>
<dbReference type="RefSeq" id="WP_114437201.1">
    <property type="nucleotide sequence ID" value="NZ_QPIZ01000013.1"/>
</dbReference>
<accession>A0A368UWZ0</accession>
<protein>
    <recommendedName>
        <fullName evidence="3">G/U mismatch-specific uracil-DNA glycosylase</fullName>
    </recommendedName>
</protein>
<dbReference type="EMBL" id="QPIZ01000013">
    <property type="protein sequence ID" value="RCW33326.1"/>
    <property type="molecule type" value="Genomic_DNA"/>
</dbReference>
<organism evidence="1 2">
    <name type="scientific">Marinilabilia salmonicolor</name>
    <dbReference type="NCBI Taxonomy" id="989"/>
    <lineage>
        <taxon>Bacteria</taxon>
        <taxon>Pseudomonadati</taxon>
        <taxon>Bacteroidota</taxon>
        <taxon>Bacteroidia</taxon>
        <taxon>Marinilabiliales</taxon>
        <taxon>Marinilabiliaceae</taxon>
        <taxon>Marinilabilia</taxon>
    </lineage>
</organism>
<comment type="caution">
    <text evidence="1">The sequence shown here is derived from an EMBL/GenBank/DDBJ whole genome shotgun (WGS) entry which is preliminary data.</text>
</comment>
<dbReference type="AlphaFoldDB" id="A0A368UWZ0"/>
<evidence type="ECO:0000313" key="2">
    <source>
        <dbReference type="Proteomes" id="UP000252733"/>
    </source>
</evidence>
<reference evidence="1 2" key="1">
    <citation type="submission" date="2018-07" db="EMBL/GenBank/DDBJ databases">
        <title>Freshwater and sediment microbial communities from various areas in North America, analyzing microbe dynamics in response to fracking.</title>
        <authorList>
            <person name="Lamendella R."/>
        </authorList>
    </citation>
    <scope>NUCLEOTIDE SEQUENCE [LARGE SCALE GENOMIC DNA]</scope>
    <source>
        <strain evidence="1 2">160A</strain>
    </source>
</reference>
<evidence type="ECO:0000313" key="1">
    <source>
        <dbReference type="EMBL" id="RCW33326.1"/>
    </source>
</evidence>
<dbReference type="Proteomes" id="UP000252733">
    <property type="component" value="Unassembled WGS sequence"/>
</dbReference>
<evidence type="ECO:0008006" key="3">
    <source>
        <dbReference type="Google" id="ProtNLM"/>
    </source>
</evidence>
<name>A0A368UWZ0_9BACT</name>
<dbReference type="Gene3D" id="3.40.470.10">
    <property type="entry name" value="Uracil-DNA glycosylase-like domain"/>
    <property type="match status" value="1"/>
</dbReference>
<dbReference type="InterPro" id="IPR036895">
    <property type="entry name" value="Uracil-DNA_glycosylase-like_sf"/>
</dbReference>